<comment type="caution">
    <text evidence="1">The sequence shown here is derived from an EMBL/GenBank/DDBJ whole genome shotgun (WGS) entry which is preliminary data.</text>
</comment>
<evidence type="ECO:0000313" key="1">
    <source>
        <dbReference type="EMBL" id="GER98778.1"/>
    </source>
</evidence>
<dbReference type="RefSeq" id="WP_155335194.1">
    <property type="nucleotide sequence ID" value="NZ_BAAABN010000078.1"/>
</dbReference>
<keyword evidence="2" id="KW-1185">Reference proteome</keyword>
<dbReference type="Proteomes" id="UP000334990">
    <property type="component" value="Unassembled WGS sequence"/>
</dbReference>
<reference evidence="1 2" key="1">
    <citation type="submission" date="2019-10" db="EMBL/GenBank/DDBJ databases">
        <title>Whole genome shotgun sequence of Acrocarpospora corrugata NBRC 13972.</title>
        <authorList>
            <person name="Ichikawa N."/>
            <person name="Kimura A."/>
            <person name="Kitahashi Y."/>
            <person name="Komaki H."/>
            <person name="Oguchi A."/>
        </authorList>
    </citation>
    <scope>NUCLEOTIDE SEQUENCE [LARGE SCALE GENOMIC DNA]</scope>
    <source>
        <strain evidence="1 2">NBRC 13972</strain>
    </source>
</reference>
<accession>A0A5M3VRG8</accession>
<dbReference type="AlphaFoldDB" id="A0A5M3VRG8"/>
<gene>
    <name evidence="1" type="ORF">Acor_08420</name>
</gene>
<dbReference type="EMBL" id="BLAD01000037">
    <property type="protein sequence ID" value="GER98778.1"/>
    <property type="molecule type" value="Genomic_DNA"/>
</dbReference>
<protein>
    <submittedName>
        <fullName evidence="1">Uncharacterized protein</fullName>
    </submittedName>
</protein>
<sequence>MNGQVSVEVLPIRVDAAGTWRYRHLVTRLGASESPDQAARRGAGVQAGDASTVVHSTSWRYRPQGQIVLTYVVCPDPFPYLPGTELESFRLARGSGPASPSPEHVDLDNVAAHALRHLAYLLDHDPVVGAALAGDVVVARALESLSRELIVVH</sequence>
<proteinExistence type="predicted"/>
<evidence type="ECO:0000313" key="2">
    <source>
        <dbReference type="Proteomes" id="UP000334990"/>
    </source>
</evidence>
<name>A0A5M3VRG8_9ACTN</name>
<organism evidence="1 2">
    <name type="scientific">Acrocarpospora corrugata</name>
    <dbReference type="NCBI Taxonomy" id="35763"/>
    <lineage>
        <taxon>Bacteria</taxon>
        <taxon>Bacillati</taxon>
        <taxon>Actinomycetota</taxon>
        <taxon>Actinomycetes</taxon>
        <taxon>Streptosporangiales</taxon>
        <taxon>Streptosporangiaceae</taxon>
        <taxon>Acrocarpospora</taxon>
    </lineage>
</organism>
<dbReference type="OrthoDB" id="3532286at2"/>